<evidence type="ECO:0000259" key="4">
    <source>
        <dbReference type="Pfam" id="PF16113"/>
    </source>
</evidence>
<feature type="domain" description="Enoyl-CoA hydratase/isomerase" evidence="4">
    <location>
        <begin position="13"/>
        <end position="315"/>
    </location>
</feature>
<evidence type="ECO:0000313" key="5">
    <source>
        <dbReference type="EMBL" id="NUB43101.1"/>
    </source>
</evidence>
<dbReference type="InterPro" id="IPR045004">
    <property type="entry name" value="ECH_dom"/>
</dbReference>
<evidence type="ECO:0000313" key="6">
    <source>
        <dbReference type="Proteomes" id="UP000484076"/>
    </source>
</evidence>
<comment type="caution">
    <text evidence="5">The sequence shown here is derived from an EMBL/GenBank/DDBJ whole genome shotgun (WGS) entry which is preliminary data.</text>
</comment>
<protein>
    <recommendedName>
        <fullName evidence="2">3-hydroxyisobutyryl-CoA hydrolase</fullName>
        <ecNumber evidence="2">3.1.2.4</ecNumber>
    </recommendedName>
</protein>
<reference evidence="5" key="1">
    <citation type="submission" date="2020-05" db="EMBL/GenBank/DDBJ databases">
        <title>Fertoebacter nigrum gen. nov., sp. nov., a new member of the family Rhodobacteraceae.</title>
        <authorList>
            <person name="Szuroczki S."/>
            <person name="Abbaszade G."/>
            <person name="Buni D."/>
            <person name="Schumann P."/>
            <person name="Toth E."/>
        </authorList>
    </citation>
    <scope>NUCLEOTIDE SEQUENCE</scope>
    <source>
        <strain evidence="5">RG-N-1a</strain>
    </source>
</reference>
<keyword evidence="6" id="KW-1185">Reference proteome</keyword>
<dbReference type="GO" id="GO:0005829">
    <property type="term" value="C:cytosol"/>
    <property type="evidence" value="ECO:0007669"/>
    <property type="project" value="TreeGrafter"/>
</dbReference>
<proteinExistence type="predicted"/>
<dbReference type="EC" id="3.1.2.4" evidence="2"/>
<dbReference type="InterPro" id="IPR029045">
    <property type="entry name" value="ClpP/crotonase-like_dom_sf"/>
</dbReference>
<gene>
    <name evidence="5" type="ORF">GEU84_001785</name>
</gene>
<dbReference type="EMBL" id="WHUT02000001">
    <property type="protein sequence ID" value="NUB43101.1"/>
    <property type="molecule type" value="Genomic_DNA"/>
</dbReference>
<name>A0A8X8KMV1_9RHOB</name>
<dbReference type="PANTHER" id="PTHR43176:SF3">
    <property type="entry name" value="3-HYDROXYISOBUTYRYL-COA HYDROLASE, MITOCHONDRIAL"/>
    <property type="match status" value="1"/>
</dbReference>
<evidence type="ECO:0000256" key="2">
    <source>
        <dbReference type="ARBA" id="ARBA00011915"/>
    </source>
</evidence>
<dbReference type="RefSeq" id="WP_152823777.1">
    <property type="nucleotide sequence ID" value="NZ_WHUT02000001.1"/>
</dbReference>
<dbReference type="Proteomes" id="UP000484076">
    <property type="component" value="Unassembled WGS sequence"/>
</dbReference>
<dbReference type="CDD" id="cd06558">
    <property type="entry name" value="crotonase-like"/>
    <property type="match status" value="1"/>
</dbReference>
<evidence type="ECO:0000256" key="3">
    <source>
        <dbReference type="ARBA" id="ARBA00022801"/>
    </source>
</evidence>
<organism evidence="5 6">
    <name type="scientific">Fertoeibacter niger</name>
    <dbReference type="NCBI Taxonomy" id="2656921"/>
    <lineage>
        <taxon>Bacteria</taxon>
        <taxon>Pseudomonadati</taxon>
        <taxon>Pseudomonadota</taxon>
        <taxon>Alphaproteobacteria</taxon>
        <taxon>Rhodobacterales</taxon>
        <taxon>Paracoccaceae</taxon>
        <taxon>Fertoeibacter</taxon>
    </lineage>
</organism>
<dbReference type="Gene3D" id="3.90.226.10">
    <property type="entry name" value="2-enoyl-CoA Hydratase, Chain A, domain 1"/>
    <property type="match status" value="1"/>
</dbReference>
<dbReference type="Pfam" id="PF16113">
    <property type="entry name" value="ECH_2"/>
    <property type="match status" value="1"/>
</dbReference>
<dbReference type="PANTHER" id="PTHR43176">
    <property type="entry name" value="3-HYDROXYISOBUTYRYL-COA HYDROLASE-RELATED"/>
    <property type="match status" value="1"/>
</dbReference>
<dbReference type="GO" id="GO:0003860">
    <property type="term" value="F:3-hydroxyisobutyryl-CoA hydrolase activity"/>
    <property type="evidence" value="ECO:0007669"/>
    <property type="project" value="UniProtKB-EC"/>
</dbReference>
<dbReference type="NCBIfam" id="NF004127">
    <property type="entry name" value="PRK05617.1"/>
    <property type="match status" value="1"/>
</dbReference>
<dbReference type="InterPro" id="IPR032259">
    <property type="entry name" value="HIBYL-CoA-H"/>
</dbReference>
<dbReference type="GO" id="GO:0006574">
    <property type="term" value="P:L-valine catabolic process"/>
    <property type="evidence" value="ECO:0007669"/>
    <property type="project" value="TreeGrafter"/>
</dbReference>
<sequence>MSDVLIRREGHAGRITLNRPEALNALSYPMCMAIDAALQGWRDDAQVRLIVIDAIGDRAFCAGGDIAELYARGTAGDHAHGQAFWRDEYRMNARIAAYPKPVVALMQGFTMGGGVGLGCHASHRIVGETSQIALPECGIGLVPDVGSSALLARAPGKLGSYLGVTGARMGPGDALHAGFADAFVPQADWPALTASLISGAITIPPHLAAEAPLATLRPLIDRHFAAPSLAAITDSLRADASPFAADTLHQIARISPLAGACTIAIQRLLGPAPTLRAALELEYRFTHRAQAQGDFLEGIRAAIIDRDRNPRWAHSGPAPEAEIARMLAPLGPDTLTFPGDIA</sequence>
<dbReference type="SUPFAM" id="SSF52096">
    <property type="entry name" value="ClpP/crotonase"/>
    <property type="match status" value="1"/>
</dbReference>
<keyword evidence="3" id="KW-0378">Hydrolase</keyword>
<dbReference type="AlphaFoldDB" id="A0A8X8KMV1"/>
<comment type="catalytic activity">
    <reaction evidence="1">
        <text>3-hydroxy-2-methylpropanoyl-CoA + H2O = 3-hydroxy-2-methylpropanoate + CoA + H(+)</text>
        <dbReference type="Rhea" id="RHEA:20888"/>
        <dbReference type="ChEBI" id="CHEBI:11805"/>
        <dbReference type="ChEBI" id="CHEBI:15377"/>
        <dbReference type="ChEBI" id="CHEBI:15378"/>
        <dbReference type="ChEBI" id="CHEBI:57287"/>
        <dbReference type="ChEBI" id="CHEBI:57340"/>
        <dbReference type="EC" id="3.1.2.4"/>
    </reaction>
</comment>
<evidence type="ECO:0000256" key="1">
    <source>
        <dbReference type="ARBA" id="ARBA00001709"/>
    </source>
</evidence>
<accession>A0A8X8KMV1</accession>